<evidence type="ECO:0000313" key="3">
    <source>
        <dbReference type="EMBL" id="MBP2373343.1"/>
    </source>
</evidence>
<organism evidence="3 4">
    <name type="scientific">Paeniglutamicibacter psychrophenolicus</name>
    <dbReference type="NCBI Taxonomy" id="257454"/>
    <lineage>
        <taxon>Bacteria</taxon>
        <taxon>Bacillati</taxon>
        <taxon>Actinomycetota</taxon>
        <taxon>Actinomycetes</taxon>
        <taxon>Micrococcales</taxon>
        <taxon>Micrococcaceae</taxon>
        <taxon>Paeniglutamicibacter</taxon>
    </lineage>
</organism>
<protein>
    <submittedName>
        <fullName evidence="3">Uncharacterized protein</fullName>
    </submittedName>
</protein>
<evidence type="ECO:0000313" key="4">
    <source>
        <dbReference type="Proteomes" id="UP000766570"/>
    </source>
</evidence>
<dbReference type="Proteomes" id="UP000766570">
    <property type="component" value="Unassembled WGS sequence"/>
</dbReference>
<comment type="caution">
    <text evidence="3">The sequence shown here is derived from an EMBL/GenBank/DDBJ whole genome shotgun (WGS) entry which is preliminary data.</text>
</comment>
<dbReference type="RefSeq" id="WP_209906539.1">
    <property type="nucleotide sequence ID" value="NZ_BAAAMI010000005.1"/>
</dbReference>
<reference evidence="3 4" key="1">
    <citation type="submission" date="2021-03" db="EMBL/GenBank/DDBJ databases">
        <title>Sequencing the genomes of 1000 actinobacteria strains.</title>
        <authorList>
            <person name="Klenk H.-P."/>
        </authorList>
    </citation>
    <scope>NUCLEOTIDE SEQUENCE [LARGE SCALE GENOMIC DNA]</scope>
    <source>
        <strain evidence="3 4">DSM 15454</strain>
    </source>
</reference>
<name>A0ABS4WBP4_9MICC</name>
<feature type="region of interest" description="Disordered" evidence="2">
    <location>
        <begin position="160"/>
        <end position="191"/>
    </location>
</feature>
<keyword evidence="1" id="KW-0175">Coiled coil</keyword>
<proteinExistence type="predicted"/>
<dbReference type="EMBL" id="JAGIOE010000001">
    <property type="protein sequence ID" value="MBP2373343.1"/>
    <property type="molecule type" value="Genomic_DNA"/>
</dbReference>
<keyword evidence="4" id="KW-1185">Reference proteome</keyword>
<gene>
    <name evidence="3" type="ORF">JOF46_001255</name>
</gene>
<feature type="coiled-coil region" evidence="1">
    <location>
        <begin position="51"/>
        <end position="99"/>
    </location>
</feature>
<evidence type="ECO:0000256" key="1">
    <source>
        <dbReference type="SAM" id="Coils"/>
    </source>
</evidence>
<accession>A0ABS4WBP4</accession>
<sequence length="191" mass="20011">MSKGGKVTLAAALAVGLVIGGIYAGMAMADPTASEEYATAVSHAQVAGADRDKYRGELAELTTKHDTLASELADRESALEERESAVGEKETEVSEAEAAVKTREKAVGTAEAEAAANTVSDGMWTVGEDIKPGTYRTTGSVGSRCYWGIYRSGSNGDDIIDNDIPGGGKPTVRLSKGQDFKSSNCGDWRKK</sequence>
<evidence type="ECO:0000256" key="2">
    <source>
        <dbReference type="SAM" id="MobiDB-lite"/>
    </source>
</evidence>